<dbReference type="InterPro" id="IPR036770">
    <property type="entry name" value="Ankyrin_rpt-contain_sf"/>
</dbReference>
<dbReference type="AlphaFoldDB" id="A0A5N7DK76"/>
<feature type="repeat" description="ANK" evidence="3">
    <location>
        <begin position="52"/>
        <end position="84"/>
    </location>
</feature>
<reference evidence="4 5" key="1">
    <citation type="submission" date="2019-04" db="EMBL/GenBank/DDBJ databases">
        <authorList>
            <consortium name="DOE Joint Genome Institute"/>
            <person name="Mondo S."/>
            <person name="Kjaerbolling I."/>
            <person name="Vesth T."/>
            <person name="Frisvad J.C."/>
            <person name="Nybo J.L."/>
            <person name="Theobald S."/>
            <person name="Kildgaard S."/>
            <person name="Isbrandt T."/>
            <person name="Kuo A."/>
            <person name="Sato A."/>
            <person name="Lyhne E.K."/>
            <person name="Kogle M.E."/>
            <person name="Wiebenga A."/>
            <person name="Kun R.S."/>
            <person name="Lubbers R.J."/>
            <person name="Makela M.R."/>
            <person name="Barry K."/>
            <person name="Chovatia M."/>
            <person name="Clum A."/>
            <person name="Daum C."/>
            <person name="Haridas S."/>
            <person name="He G."/>
            <person name="LaButti K."/>
            <person name="Lipzen A."/>
            <person name="Riley R."/>
            <person name="Salamov A."/>
            <person name="Simmons B.A."/>
            <person name="Magnuson J.K."/>
            <person name="Henrissat B."/>
            <person name="Mortensen U.H."/>
            <person name="Larsen T.O."/>
            <person name="Devries R.P."/>
            <person name="Grigoriev I.V."/>
            <person name="Machida M."/>
            <person name="Baker S.E."/>
            <person name="Andersen M.R."/>
            <person name="Cantor M.N."/>
            <person name="Hua S.X."/>
        </authorList>
    </citation>
    <scope>NUCLEOTIDE SEQUENCE [LARGE SCALE GENOMIC DNA]</scope>
    <source>
        <strain evidence="4 5">CBS 119388</strain>
    </source>
</reference>
<dbReference type="PROSITE" id="PS50088">
    <property type="entry name" value="ANK_REPEAT"/>
    <property type="match status" value="2"/>
</dbReference>
<evidence type="ECO:0000256" key="3">
    <source>
        <dbReference type="PROSITE-ProRule" id="PRU00023"/>
    </source>
</evidence>
<evidence type="ECO:0000313" key="4">
    <source>
        <dbReference type="EMBL" id="KAE8406841.1"/>
    </source>
</evidence>
<evidence type="ECO:0000313" key="5">
    <source>
        <dbReference type="Proteomes" id="UP000325579"/>
    </source>
</evidence>
<keyword evidence="5" id="KW-1185">Reference proteome</keyword>
<dbReference type="RefSeq" id="XP_031944160.1">
    <property type="nucleotide sequence ID" value="XM_032081262.1"/>
</dbReference>
<dbReference type="OrthoDB" id="366390at2759"/>
<dbReference type="PANTHER" id="PTHR24198">
    <property type="entry name" value="ANKYRIN REPEAT AND PROTEIN KINASE DOMAIN-CONTAINING PROTEIN"/>
    <property type="match status" value="1"/>
</dbReference>
<name>A0A5N7DK76_9EURO</name>
<dbReference type="InterPro" id="IPR002110">
    <property type="entry name" value="Ankyrin_rpt"/>
</dbReference>
<keyword evidence="1" id="KW-0677">Repeat</keyword>
<dbReference type="PANTHER" id="PTHR24198:SF165">
    <property type="entry name" value="ANKYRIN REPEAT-CONTAINING PROTEIN-RELATED"/>
    <property type="match status" value="1"/>
</dbReference>
<proteinExistence type="predicted"/>
<keyword evidence="2 3" id="KW-0040">ANK repeat</keyword>
<evidence type="ECO:0000256" key="1">
    <source>
        <dbReference type="ARBA" id="ARBA00022737"/>
    </source>
</evidence>
<accession>A0A5N7DK76</accession>
<gene>
    <name evidence="4" type="ORF">BDV37DRAFT_242082</name>
</gene>
<dbReference type="GeneID" id="43665953"/>
<protein>
    <submittedName>
        <fullName evidence="4">Ankyrin repeat-containing domain protein</fullName>
    </submittedName>
</protein>
<dbReference type="Gene3D" id="1.25.40.20">
    <property type="entry name" value="Ankyrin repeat-containing domain"/>
    <property type="match status" value="2"/>
</dbReference>
<feature type="repeat" description="ANK" evidence="3">
    <location>
        <begin position="18"/>
        <end position="51"/>
    </location>
</feature>
<sequence>MIQLLGSTGIDFNKRNAEGRSALSLAAMNGHSAVVWLLLCRNGTEISVKDRTGLIPLQHAARYGNISVLQILLAESKVPNYKDDSRGSLLSHAAKCGQAAATEMLMARYNMSPDEPVELGGTSLIWAIRGGH</sequence>
<evidence type="ECO:0000256" key="2">
    <source>
        <dbReference type="ARBA" id="ARBA00023043"/>
    </source>
</evidence>
<dbReference type="SUPFAM" id="SSF48403">
    <property type="entry name" value="Ankyrin repeat"/>
    <property type="match status" value="1"/>
</dbReference>
<dbReference type="SMART" id="SM00248">
    <property type="entry name" value="ANK"/>
    <property type="match status" value="2"/>
</dbReference>
<dbReference type="Pfam" id="PF12796">
    <property type="entry name" value="Ank_2"/>
    <property type="match status" value="1"/>
</dbReference>
<dbReference type="Proteomes" id="UP000325579">
    <property type="component" value="Unassembled WGS sequence"/>
</dbReference>
<dbReference type="EMBL" id="ML736751">
    <property type="protein sequence ID" value="KAE8406841.1"/>
    <property type="molecule type" value="Genomic_DNA"/>
</dbReference>
<organism evidence="4 5">
    <name type="scientific">Aspergillus pseudonomiae</name>
    <dbReference type="NCBI Taxonomy" id="1506151"/>
    <lineage>
        <taxon>Eukaryota</taxon>
        <taxon>Fungi</taxon>
        <taxon>Dikarya</taxon>
        <taxon>Ascomycota</taxon>
        <taxon>Pezizomycotina</taxon>
        <taxon>Eurotiomycetes</taxon>
        <taxon>Eurotiomycetidae</taxon>
        <taxon>Eurotiales</taxon>
        <taxon>Aspergillaceae</taxon>
        <taxon>Aspergillus</taxon>
        <taxon>Aspergillus subgen. Circumdati</taxon>
    </lineage>
</organism>